<gene>
    <name evidence="1" type="ORF">SAMN05216456_2367</name>
</gene>
<dbReference type="EMBL" id="FPCK01000002">
    <property type="protein sequence ID" value="SFV36181.1"/>
    <property type="molecule type" value="Genomic_DNA"/>
</dbReference>
<evidence type="ECO:0000313" key="2">
    <source>
        <dbReference type="Proteomes" id="UP000199074"/>
    </source>
</evidence>
<reference evidence="1 2" key="1">
    <citation type="submission" date="2016-10" db="EMBL/GenBank/DDBJ databases">
        <authorList>
            <person name="de Groot N.N."/>
        </authorList>
    </citation>
    <scope>NUCLEOTIDE SEQUENCE [LARGE SCALE GENOMIC DNA]</scope>
    <source>
        <strain evidence="1 2">IPL20</strain>
    </source>
</reference>
<keyword evidence="2" id="KW-1185">Reference proteome</keyword>
<organism evidence="1 2">
    <name type="scientific">Devosia crocina</name>
    <dbReference type="NCBI Taxonomy" id="429728"/>
    <lineage>
        <taxon>Bacteria</taxon>
        <taxon>Pseudomonadati</taxon>
        <taxon>Pseudomonadota</taxon>
        <taxon>Alphaproteobacteria</taxon>
        <taxon>Hyphomicrobiales</taxon>
        <taxon>Devosiaceae</taxon>
        <taxon>Devosia</taxon>
    </lineage>
</organism>
<dbReference type="STRING" id="429728.SAMN05216456_2367"/>
<sequence length="88" mass="10087">MNEIKTIKAAVVEIKHTEDGRQTFQLPEGFKLPKGKLLVQQDGDRLTFEPVKRRLTLEEALAQMVPLCEEEWPDIDDSDLGPLRDIEL</sequence>
<dbReference type="OrthoDB" id="7173678at2"/>
<accession>A0A1I7NNE6</accession>
<dbReference type="Proteomes" id="UP000199074">
    <property type="component" value="Unassembled WGS sequence"/>
</dbReference>
<name>A0A1I7NNE6_9HYPH</name>
<dbReference type="AlphaFoldDB" id="A0A1I7NNE6"/>
<evidence type="ECO:0000313" key="1">
    <source>
        <dbReference type="EMBL" id="SFV36181.1"/>
    </source>
</evidence>
<protein>
    <submittedName>
        <fullName evidence="1">Virulence-associated protein VagC</fullName>
    </submittedName>
</protein>
<dbReference type="RefSeq" id="WP_139232577.1">
    <property type="nucleotide sequence ID" value="NZ_FPCK01000002.1"/>
</dbReference>
<proteinExistence type="predicted"/>